<dbReference type="InterPro" id="IPR021280">
    <property type="entry name" value="TMEM260-like"/>
</dbReference>
<sequence length="1004" mass="114604">MNYSKINNLLGWLCGIIATTVYILTTEHSSSWWDTGEFIASAYKLEIVHQPGAPLFLMLQNLFSNLAFGDTEKIAFWMNVGSAVCSGLTIVFLFWTITAIARKVLVRGYEEVSQDHQLKIFSAGLIGALAYSFTDSFWYSAVESEVYAMSSLCTAVVFWLALKWERRADEPDANKWLLVLAYVMGLSIGVHLLNLLTIPAIALLIYFRKTPQVKWSGILKTLGWGVLVLALILWGVIQYSVKIAAQFDLFFVNGLGMPFGSGIYFFVALLTGGLVFGIYYSIKKSKPILNLALLSLGFIYLGFGSYGLLMVRSHTNISLNNNAPDNVFSFLGYLSREQYQSEPLFKGPNFDSRIIGVKEEGSNYRKDAKTYTKIGGRNSYEYDKEVLFPRIYHKDHEAFYRSYLGLREGKSPTFADNMKFFFQYQIGHMYSRYFMWNFVGRQNDQPSQGEFHAGNWISGISFLDDLRIPGQAHLSEYFKQDPSRNTYFFLPLVLGVVGLLWQLKKSKRDAAIVGLLFFFTGLAIVLYLNQSPLQPRERDYAYAGSFYVFSIWIGLGFLAILEFIQQRVKLPARQLTVATAGLCMFLGPILLVSQNWDDHDRSVRMMTKEMAYNALQSCEPNAILFTYSDNDTFPLWYLQEVEGVRTDVRVLNHGYLQSDWYVKQAMQDINQSKAIPVGFGFDKVKKGVRDYIRVLDMGIEGHVDLDQMLAIMLSDDQANKVQLQDGTFENILPSQKLRLKINKEAVLANSVVPKSWEGYIPEYMEWDYKQNYVSRAELAIMSILNENNWERPIYFTTMSPNSIFMGMDKYLANEGMLLKLMPVEVGQPADDTSLVNTEKLYSNVMEKFKWSDISTLDHFDTDSNKFYENWVFSNVYQQGIAQLMQQENFEHARNLALKAYDFQPKVNRSMRLSYLNGTVVDTLYKTKELEKANSLAKRNLQTIDELLNEQLLISKRSLGGADGYMIQLGLAALKNYEGILGSAKDESLLAEVKRMGDKYNSAWM</sequence>
<keyword evidence="1" id="KW-0472">Membrane</keyword>
<dbReference type="Pfam" id="PF11028">
    <property type="entry name" value="TMEM260-like"/>
    <property type="match status" value="1"/>
</dbReference>
<evidence type="ECO:0000313" key="3">
    <source>
        <dbReference type="Proteomes" id="UP001363035"/>
    </source>
</evidence>
<dbReference type="RefSeq" id="WP_336557284.1">
    <property type="nucleotide sequence ID" value="NZ_JAYLLN010000005.1"/>
</dbReference>
<feature type="transmembrane region" description="Helical" evidence="1">
    <location>
        <begin position="510"/>
        <end position="528"/>
    </location>
</feature>
<feature type="transmembrane region" description="Helical" evidence="1">
    <location>
        <begin position="74"/>
        <end position="97"/>
    </location>
</feature>
<feature type="transmembrane region" description="Helical" evidence="1">
    <location>
        <begin position="7"/>
        <end position="25"/>
    </location>
</feature>
<accession>A0ABU8I479</accession>
<feature type="transmembrane region" description="Helical" evidence="1">
    <location>
        <begin position="540"/>
        <end position="564"/>
    </location>
</feature>
<dbReference type="InterPro" id="IPR052724">
    <property type="entry name" value="GT117_domain-containing"/>
</dbReference>
<evidence type="ECO:0000256" key="1">
    <source>
        <dbReference type="SAM" id="Phobius"/>
    </source>
</evidence>
<feature type="transmembrane region" description="Helical" evidence="1">
    <location>
        <begin position="288"/>
        <end position="309"/>
    </location>
</feature>
<dbReference type="PANTHER" id="PTHR16214:SF3">
    <property type="entry name" value="TRANSMEMBRANE PROTEIN 260"/>
    <property type="match status" value="1"/>
</dbReference>
<feature type="transmembrane region" description="Helical" evidence="1">
    <location>
        <begin position="487"/>
        <end position="504"/>
    </location>
</feature>
<name>A0ABU8I479_9SPHI</name>
<dbReference type="PANTHER" id="PTHR16214">
    <property type="entry name" value="TRANSMEMBRANE PROTEIN 260"/>
    <property type="match status" value="1"/>
</dbReference>
<dbReference type="EMBL" id="JAYLLN010000005">
    <property type="protein sequence ID" value="MEI5984015.1"/>
    <property type="molecule type" value="Genomic_DNA"/>
</dbReference>
<feature type="transmembrane region" description="Helical" evidence="1">
    <location>
        <begin position="222"/>
        <end position="241"/>
    </location>
</feature>
<feature type="transmembrane region" description="Helical" evidence="1">
    <location>
        <begin position="176"/>
        <end position="207"/>
    </location>
</feature>
<dbReference type="Proteomes" id="UP001363035">
    <property type="component" value="Unassembled WGS sequence"/>
</dbReference>
<feature type="transmembrane region" description="Helical" evidence="1">
    <location>
        <begin position="262"/>
        <end position="282"/>
    </location>
</feature>
<comment type="caution">
    <text evidence="2">The sequence shown here is derived from an EMBL/GenBank/DDBJ whole genome shotgun (WGS) entry which is preliminary data.</text>
</comment>
<evidence type="ECO:0000313" key="2">
    <source>
        <dbReference type="EMBL" id="MEI5984015.1"/>
    </source>
</evidence>
<gene>
    <name evidence="2" type="ORF">VJ786_03770</name>
</gene>
<organism evidence="2 3">
    <name type="scientific">Sphingobacterium tenebrionis</name>
    <dbReference type="NCBI Taxonomy" id="3111775"/>
    <lineage>
        <taxon>Bacteria</taxon>
        <taxon>Pseudomonadati</taxon>
        <taxon>Bacteroidota</taxon>
        <taxon>Sphingobacteriia</taxon>
        <taxon>Sphingobacteriales</taxon>
        <taxon>Sphingobacteriaceae</taxon>
        <taxon>Sphingobacterium</taxon>
    </lineage>
</organism>
<feature type="transmembrane region" description="Helical" evidence="1">
    <location>
        <begin position="118"/>
        <end position="134"/>
    </location>
</feature>
<keyword evidence="1" id="KW-1133">Transmembrane helix</keyword>
<feature type="transmembrane region" description="Helical" evidence="1">
    <location>
        <begin position="576"/>
        <end position="596"/>
    </location>
</feature>
<proteinExistence type="predicted"/>
<reference evidence="2 3" key="1">
    <citation type="submission" date="2024-01" db="EMBL/GenBank/DDBJ databases">
        <title>Sphingobacterium tenebrionis sp. nov., a novel endophyte isolated from tenebrio molitor intestines.</title>
        <authorList>
            <person name="Zhang C."/>
        </authorList>
    </citation>
    <scope>NUCLEOTIDE SEQUENCE [LARGE SCALE GENOMIC DNA]</scope>
    <source>
        <strain evidence="2 3">PU5-4</strain>
    </source>
</reference>
<keyword evidence="3" id="KW-1185">Reference proteome</keyword>
<keyword evidence="1" id="KW-0812">Transmembrane</keyword>
<protein>
    <submittedName>
        <fullName evidence="2">DUF2723 domain-containing protein</fullName>
    </submittedName>
</protein>